<dbReference type="EMBL" id="JBHSDL010000025">
    <property type="protein sequence ID" value="MFC4376353.1"/>
    <property type="molecule type" value="Genomic_DNA"/>
</dbReference>
<organism evidence="2 3">
    <name type="scientific">Nocardia halotolerans</name>
    <dbReference type="NCBI Taxonomy" id="1755878"/>
    <lineage>
        <taxon>Bacteria</taxon>
        <taxon>Bacillati</taxon>
        <taxon>Actinomycetota</taxon>
        <taxon>Actinomycetes</taxon>
        <taxon>Mycobacteriales</taxon>
        <taxon>Nocardiaceae</taxon>
        <taxon>Nocardia</taxon>
    </lineage>
</organism>
<gene>
    <name evidence="2" type="ORF">ACFO5K_19840</name>
</gene>
<evidence type="ECO:0000259" key="1">
    <source>
        <dbReference type="Pfam" id="PF09346"/>
    </source>
</evidence>
<dbReference type="SUPFAM" id="SSF160631">
    <property type="entry name" value="SMI1/KNR4-like"/>
    <property type="match status" value="1"/>
</dbReference>
<dbReference type="RefSeq" id="WP_378564941.1">
    <property type="nucleotide sequence ID" value="NZ_JBHSDL010000025.1"/>
</dbReference>
<proteinExistence type="predicted"/>
<dbReference type="Gene3D" id="3.40.1580.10">
    <property type="entry name" value="SMI1/KNR4-like"/>
    <property type="match status" value="1"/>
</dbReference>
<sequence>MLHTYFPDLRDKLAHHSWESGGGVSAVDIGRAEDALGPLPADYKYFLSEFGWLTFGCWEVYGLGCGIPKYRDVVEMTICERSEPAVPLPPTFVCIMNDGAGNLISFDVESVVKGRGNASTVL</sequence>
<feature type="domain" description="Knr4/Smi1-like" evidence="1">
    <location>
        <begin position="23"/>
        <end position="113"/>
    </location>
</feature>
<keyword evidence="3" id="KW-1185">Reference proteome</keyword>
<dbReference type="InterPro" id="IPR018958">
    <property type="entry name" value="Knr4/Smi1-like_dom"/>
</dbReference>
<comment type="caution">
    <text evidence="2">The sequence shown here is derived from an EMBL/GenBank/DDBJ whole genome shotgun (WGS) entry which is preliminary data.</text>
</comment>
<evidence type="ECO:0000313" key="3">
    <source>
        <dbReference type="Proteomes" id="UP001595844"/>
    </source>
</evidence>
<dbReference type="Pfam" id="PF09346">
    <property type="entry name" value="SMI1_KNR4"/>
    <property type="match status" value="1"/>
</dbReference>
<dbReference type="Proteomes" id="UP001595844">
    <property type="component" value="Unassembled WGS sequence"/>
</dbReference>
<protein>
    <submittedName>
        <fullName evidence="2">SMI1/KNR4 family protein</fullName>
    </submittedName>
</protein>
<dbReference type="InterPro" id="IPR037883">
    <property type="entry name" value="Knr4/Smi1-like_sf"/>
</dbReference>
<accession>A0ABV8VP25</accession>
<evidence type="ECO:0000313" key="2">
    <source>
        <dbReference type="EMBL" id="MFC4376353.1"/>
    </source>
</evidence>
<reference evidence="3" key="1">
    <citation type="journal article" date="2019" name="Int. J. Syst. Evol. Microbiol.">
        <title>The Global Catalogue of Microorganisms (GCM) 10K type strain sequencing project: providing services to taxonomists for standard genome sequencing and annotation.</title>
        <authorList>
            <consortium name="The Broad Institute Genomics Platform"/>
            <consortium name="The Broad Institute Genome Sequencing Center for Infectious Disease"/>
            <person name="Wu L."/>
            <person name="Ma J."/>
        </authorList>
    </citation>
    <scope>NUCLEOTIDE SEQUENCE [LARGE SCALE GENOMIC DNA]</scope>
    <source>
        <strain evidence="3">IBRC-M 10490</strain>
    </source>
</reference>
<name>A0ABV8VP25_9NOCA</name>